<keyword evidence="4 6" id="KW-0805">Transcription regulation</keyword>
<organism evidence="9 10">
    <name type="scientific">Dietzia aerolata</name>
    <dbReference type="NCBI Taxonomy" id="595984"/>
    <lineage>
        <taxon>Bacteria</taxon>
        <taxon>Bacillati</taxon>
        <taxon>Actinomycetota</taxon>
        <taxon>Actinomycetes</taxon>
        <taxon>Mycobacteriales</taxon>
        <taxon>Dietziaceae</taxon>
        <taxon>Dietzia</taxon>
    </lineage>
</organism>
<evidence type="ECO:0000256" key="1">
    <source>
        <dbReference type="ARBA" id="ARBA00005952"/>
    </source>
</evidence>
<evidence type="ECO:0000256" key="6">
    <source>
        <dbReference type="HAMAP-Rule" id="MF_00073"/>
    </source>
</evidence>
<feature type="compositionally biased region" description="Low complexity" evidence="7">
    <location>
        <begin position="190"/>
        <end position="203"/>
    </location>
</feature>
<dbReference type="Pfam" id="PF01029">
    <property type="entry name" value="NusB"/>
    <property type="match status" value="1"/>
</dbReference>
<reference evidence="9 10" key="1">
    <citation type="submission" date="2024-09" db="EMBL/GenBank/DDBJ databases">
        <authorList>
            <person name="Sun Q."/>
            <person name="Mori K."/>
        </authorList>
    </citation>
    <scope>NUCLEOTIDE SEQUENCE [LARGE SCALE GENOMIC DNA]</scope>
    <source>
        <strain evidence="9 10">CCM 7659</strain>
    </source>
</reference>
<evidence type="ECO:0000313" key="10">
    <source>
        <dbReference type="Proteomes" id="UP001589700"/>
    </source>
</evidence>
<dbReference type="PANTHER" id="PTHR11078:SF3">
    <property type="entry name" value="ANTITERMINATION NUSB DOMAIN-CONTAINING PROTEIN"/>
    <property type="match status" value="1"/>
</dbReference>
<keyword evidence="2 6" id="KW-0889">Transcription antitermination</keyword>
<feature type="region of interest" description="Disordered" evidence="7">
    <location>
        <begin position="163"/>
        <end position="211"/>
    </location>
</feature>
<comment type="caution">
    <text evidence="9">The sequence shown here is derived from an EMBL/GenBank/DDBJ whole genome shotgun (WGS) entry which is preliminary data.</text>
</comment>
<evidence type="ECO:0000259" key="8">
    <source>
        <dbReference type="Pfam" id="PF01029"/>
    </source>
</evidence>
<keyword evidence="10" id="KW-1185">Reference proteome</keyword>
<dbReference type="NCBIfam" id="TIGR01951">
    <property type="entry name" value="nusB"/>
    <property type="match status" value="1"/>
</dbReference>
<evidence type="ECO:0000256" key="3">
    <source>
        <dbReference type="ARBA" id="ARBA00022884"/>
    </source>
</evidence>
<dbReference type="EMBL" id="JBHMDY010000013">
    <property type="protein sequence ID" value="MFB9261097.1"/>
    <property type="molecule type" value="Genomic_DNA"/>
</dbReference>
<feature type="domain" description="NusB/RsmB/TIM44" evidence="8">
    <location>
        <begin position="15"/>
        <end position="143"/>
    </location>
</feature>
<sequence length="211" mass="23210">MSDEVDHRRRGSRYRARRRAVSLLFEAELRDLDVVEIAEERRRMGEESQEFHDVAPFTMEIVTGVAERLDRLDSMIAEHLREWTLERLPAVDRAVLRAGAWELLFGSDDVESAVVIDQSVLLVADLSADKSVPYVNAVLDRIAGLAEHIRAAEKAVSVLDATDDTTGTTTTNETAESTTEDDVDGPDSPTNSTVSDVSHTTSTEPGTGRGD</sequence>
<evidence type="ECO:0000256" key="2">
    <source>
        <dbReference type="ARBA" id="ARBA00022814"/>
    </source>
</evidence>
<dbReference type="InterPro" id="IPR006027">
    <property type="entry name" value="NusB_RsmB_TIM44"/>
</dbReference>
<gene>
    <name evidence="6 9" type="primary">nusB</name>
    <name evidence="9" type="ORF">ACFFVD_14975</name>
</gene>
<dbReference type="HAMAP" id="MF_00073">
    <property type="entry name" value="NusB"/>
    <property type="match status" value="1"/>
</dbReference>
<dbReference type="InterPro" id="IPR011605">
    <property type="entry name" value="NusB_fam"/>
</dbReference>
<dbReference type="SUPFAM" id="SSF48013">
    <property type="entry name" value="NusB-like"/>
    <property type="match status" value="1"/>
</dbReference>
<evidence type="ECO:0000313" key="9">
    <source>
        <dbReference type="EMBL" id="MFB9261097.1"/>
    </source>
</evidence>
<dbReference type="Proteomes" id="UP001589700">
    <property type="component" value="Unassembled WGS sequence"/>
</dbReference>
<proteinExistence type="inferred from homology"/>
<accession>A0ABV5JUN0</accession>
<dbReference type="RefSeq" id="WP_182633050.1">
    <property type="nucleotide sequence ID" value="NZ_JAALDM010000222.1"/>
</dbReference>
<keyword evidence="5 6" id="KW-0804">Transcription</keyword>
<protein>
    <recommendedName>
        <fullName evidence="6">Transcription antitermination protein NusB</fullName>
    </recommendedName>
    <alternativeName>
        <fullName evidence="6">Antitermination factor NusB</fullName>
    </alternativeName>
</protein>
<comment type="function">
    <text evidence="6">Involved in transcription antitermination. Required for transcription of ribosomal RNA (rRNA) genes. Binds specifically to the boxA antiterminator sequence of the ribosomal RNA (rrn) operons.</text>
</comment>
<name>A0ABV5JUN0_9ACTN</name>
<feature type="compositionally biased region" description="Low complexity" evidence="7">
    <location>
        <begin position="164"/>
        <end position="177"/>
    </location>
</feature>
<keyword evidence="3 6" id="KW-0694">RNA-binding</keyword>
<dbReference type="PANTHER" id="PTHR11078">
    <property type="entry name" value="N UTILIZATION SUBSTANCE PROTEIN B-RELATED"/>
    <property type="match status" value="1"/>
</dbReference>
<comment type="similarity">
    <text evidence="1 6">Belongs to the NusB family.</text>
</comment>
<evidence type="ECO:0000256" key="4">
    <source>
        <dbReference type="ARBA" id="ARBA00023015"/>
    </source>
</evidence>
<dbReference type="InterPro" id="IPR035926">
    <property type="entry name" value="NusB-like_sf"/>
</dbReference>
<evidence type="ECO:0000256" key="7">
    <source>
        <dbReference type="SAM" id="MobiDB-lite"/>
    </source>
</evidence>
<evidence type="ECO:0000256" key="5">
    <source>
        <dbReference type="ARBA" id="ARBA00023163"/>
    </source>
</evidence>
<dbReference type="Gene3D" id="1.10.940.10">
    <property type="entry name" value="NusB-like"/>
    <property type="match status" value="1"/>
</dbReference>